<dbReference type="Pfam" id="PF00561">
    <property type="entry name" value="Abhydrolase_1"/>
    <property type="match status" value="1"/>
</dbReference>
<dbReference type="GO" id="GO:0016787">
    <property type="term" value="F:hydrolase activity"/>
    <property type="evidence" value="ECO:0007669"/>
    <property type="project" value="UniProtKB-KW"/>
</dbReference>
<reference evidence="2 3" key="1">
    <citation type="submission" date="2017-07" db="EMBL/GenBank/DDBJ databases">
        <title>Genome sequencing and assembly of Paenibacillus rigui.</title>
        <authorList>
            <person name="Mayilraj S."/>
        </authorList>
    </citation>
    <scope>NUCLEOTIDE SEQUENCE [LARGE SCALE GENOMIC DNA]</scope>
    <source>
        <strain evidence="2 3">JCM 16352</strain>
    </source>
</reference>
<evidence type="ECO:0000313" key="2">
    <source>
        <dbReference type="EMBL" id="OXM82980.1"/>
    </source>
</evidence>
<dbReference type="OrthoDB" id="9773293at2"/>
<dbReference type="PANTHER" id="PTHR43798">
    <property type="entry name" value="MONOACYLGLYCEROL LIPASE"/>
    <property type="match status" value="1"/>
</dbReference>
<accession>A0A229UHX5</accession>
<comment type="caution">
    <text evidence="2">The sequence shown here is derived from an EMBL/GenBank/DDBJ whole genome shotgun (WGS) entry which is preliminary data.</text>
</comment>
<keyword evidence="2" id="KW-0378">Hydrolase</keyword>
<feature type="domain" description="AB hydrolase-1" evidence="1">
    <location>
        <begin position="68"/>
        <end position="167"/>
    </location>
</feature>
<evidence type="ECO:0000313" key="3">
    <source>
        <dbReference type="Proteomes" id="UP000215509"/>
    </source>
</evidence>
<dbReference type="Gene3D" id="3.40.50.1820">
    <property type="entry name" value="alpha/beta hydrolase"/>
    <property type="match status" value="1"/>
</dbReference>
<dbReference type="PANTHER" id="PTHR43798:SF33">
    <property type="entry name" value="HYDROLASE, PUTATIVE (AFU_ORTHOLOGUE AFUA_2G14860)-RELATED"/>
    <property type="match status" value="1"/>
</dbReference>
<dbReference type="EMBL" id="NMQW01000053">
    <property type="protein sequence ID" value="OXM82980.1"/>
    <property type="molecule type" value="Genomic_DNA"/>
</dbReference>
<organism evidence="2 3">
    <name type="scientific">Paenibacillus rigui</name>
    <dbReference type="NCBI Taxonomy" id="554312"/>
    <lineage>
        <taxon>Bacteria</taxon>
        <taxon>Bacillati</taxon>
        <taxon>Bacillota</taxon>
        <taxon>Bacilli</taxon>
        <taxon>Bacillales</taxon>
        <taxon>Paenibacillaceae</taxon>
        <taxon>Paenibacillus</taxon>
    </lineage>
</organism>
<protein>
    <submittedName>
        <fullName evidence="2">Alpha/beta hydrolase</fullName>
    </submittedName>
</protein>
<sequence length="330" mass="36936">MTMKLTNGNIVTEDFKIASDTPGIELLVRNKRLNSSESFSAERTILMVHGATYPFESLFDVELDGFSFLDFIASQGYDVYAVNVRGYGGSTRPPEMEQHSDHNPPLVRTETGVRDFGTAVDFILKRNNLSKINVFGMSWGGTVAGAYTSKNNNNVNKLVLVAPQWVSSRPIPLDPGGPIGSYRHVPAGHMKARWLNGAPEDKRDGLLPEGWFEKWVDATIASDPSSQTRTPPSIQATNGPIQDVREYWALGKKFYEPKDIMVPVLLVHAEWDVDVPIDSAKELFSEITEAPYKRWAEIGEGTHMVMLEKNRLQVFQVVQQFLDEEYSPAK</sequence>
<proteinExistence type="predicted"/>
<dbReference type="Proteomes" id="UP000215509">
    <property type="component" value="Unassembled WGS sequence"/>
</dbReference>
<dbReference type="InterPro" id="IPR050266">
    <property type="entry name" value="AB_hydrolase_sf"/>
</dbReference>
<dbReference type="SUPFAM" id="SSF53474">
    <property type="entry name" value="alpha/beta-Hydrolases"/>
    <property type="match status" value="1"/>
</dbReference>
<dbReference type="AlphaFoldDB" id="A0A229UHX5"/>
<keyword evidence="3" id="KW-1185">Reference proteome</keyword>
<name>A0A229UHX5_9BACL</name>
<dbReference type="GO" id="GO:0016020">
    <property type="term" value="C:membrane"/>
    <property type="evidence" value="ECO:0007669"/>
    <property type="project" value="TreeGrafter"/>
</dbReference>
<evidence type="ECO:0000259" key="1">
    <source>
        <dbReference type="Pfam" id="PF00561"/>
    </source>
</evidence>
<gene>
    <name evidence="2" type="ORF">CF651_28200</name>
</gene>
<dbReference type="InterPro" id="IPR029058">
    <property type="entry name" value="AB_hydrolase_fold"/>
</dbReference>
<dbReference type="InterPro" id="IPR000073">
    <property type="entry name" value="AB_hydrolase_1"/>
</dbReference>